<name>A0A6T6CLS8_9RHOD</name>
<keyword evidence="3" id="KW-0067">ATP-binding</keyword>
<accession>A0A6T6CLS8</accession>
<evidence type="ECO:0000256" key="3">
    <source>
        <dbReference type="ARBA" id="ARBA00022840"/>
    </source>
</evidence>
<gene>
    <name evidence="5" type="ORF">CCAE0312_LOCUS9225</name>
    <name evidence="6" type="ORF">CCAE0312_LOCUS9226</name>
    <name evidence="7" type="ORF">CCAE0312_LOCUS9227</name>
    <name evidence="8" type="ORF">CCAE0312_LOCUS9228</name>
</gene>
<dbReference type="SUPFAM" id="SSF52374">
    <property type="entry name" value="Nucleotidylyl transferase"/>
    <property type="match status" value="1"/>
</dbReference>
<reference evidence="7" key="1">
    <citation type="submission" date="2021-01" db="EMBL/GenBank/DDBJ databases">
        <authorList>
            <person name="Corre E."/>
            <person name="Pelletier E."/>
            <person name="Niang G."/>
            <person name="Scheremetjew M."/>
            <person name="Finn R."/>
            <person name="Kale V."/>
            <person name="Holt S."/>
            <person name="Cochrane G."/>
            <person name="Meng A."/>
            <person name="Brown T."/>
            <person name="Cohen L."/>
        </authorList>
    </citation>
    <scope>NUCLEOTIDE SEQUENCE</scope>
    <source>
        <strain evidence="7">SAG 36.94</strain>
    </source>
</reference>
<keyword evidence="2" id="KW-0547">Nucleotide-binding</keyword>
<dbReference type="GO" id="GO:0005524">
    <property type="term" value="F:ATP binding"/>
    <property type="evidence" value="ECO:0007669"/>
    <property type="project" value="UniProtKB-KW"/>
</dbReference>
<dbReference type="GO" id="GO:0004817">
    <property type="term" value="F:cysteine-tRNA ligase activity"/>
    <property type="evidence" value="ECO:0007669"/>
    <property type="project" value="TreeGrafter"/>
</dbReference>
<dbReference type="PANTHER" id="PTHR10890:SF3">
    <property type="entry name" value="CYSTEINE--TRNA LIGASE, CYTOPLASMIC"/>
    <property type="match status" value="1"/>
</dbReference>
<dbReference type="EMBL" id="HBGH01016674">
    <property type="protein sequence ID" value="CAD9237129.1"/>
    <property type="molecule type" value="Transcribed_RNA"/>
</dbReference>
<evidence type="ECO:0000256" key="2">
    <source>
        <dbReference type="ARBA" id="ARBA00022741"/>
    </source>
</evidence>
<proteinExistence type="predicted"/>
<evidence type="ECO:0000313" key="5">
    <source>
        <dbReference type="EMBL" id="CAD9237127.1"/>
    </source>
</evidence>
<dbReference type="InterPro" id="IPR014729">
    <property type="entry name" value="Rossmann-like_a/b/a_fold"/>
</dbReference>
<evidence type="ECO:0000256" key="1">
    <source>
        <dbReference type="ARBA" id="ARBA00022598"/>
    </source>
</evidence>
<dbReference type="EMBL" id="HBGH01016673">
    <property type="protein sequence ID" value="CAD9237128.1"/>
    <property type="molecule type" value="Transcribed_RNA"/>
</dbReference>
<organism evidence="7">
    <name type="scientific">Compsopogon caeruleus</name>
    <dbReference type="NCBI Taxonomy" id="31354"/>
    <lineage>
        <taxon>Eukaryota</taxon>
        <taxon>Rhodophyta</taxon>
        <taxon>Compsopogonophyceae</taxon>
        <taxon>Compsopogonales</taxon>
        <taxon>Compsopogonaceae</taxon>
        <taxon>Compsopogon</taxon>
    </lineage>
</organism>
<dbReference type="InterPro" id="IPR032678">
    <property type="entry name" value="tRNA-synt_1_cat_dom"/>
</dbReference>
<dbReference type="Gene3D" id="3.40.50.620">
    <property type="entry name" value="HUPs"/>
    <property type="match status" value="1"/>
</dbReference>
<dbReference type="InterPro" id="IPR024909">
    <property type="entry name" value="Cys-tRNA/MSH_ligase"/>
</dbReference>
<keyword evidence="1" id="KW-0436">Ligase</keyword>
<sequence>MNITDVEDKIIKRSCERGIPFEDLARQYETEFFEDLRDLGVRPPTYLTRVTDYIPEIVDYIAKIIENGFAYESNGSVYFSVDDFVGGGFNYAKLEPWAIGNAEKLAEGEGVLITDEFGDDRKSKTDFALWKRSKENEPSWDSPWGPGRPGWHIECSVMASNTLGDTLDIHAGGVDLKFPHHDNEIAQAEAFYKKDQWVGFCSII</sequence>
<dbReference type="GO" id="GO:0006423">
    <property type="term" value="P:cysteinyl-tRNA aminoacylation"/>
    <property type="evidence" value="ECO:0007669"/>
    <property type="project" value="TreeGrafter"/>
</dbReference>
<dbReference type="AlphaFoldDB" id="A0A6T6CLS8"/>
<evidence type="ECO:0000313" key="7">
    <source>
        <dbReference type="EMBL" id="CAD9237129.1"/>
    </source>
</evidence>
<protein>
    <recommendedName>
        <fullName evidence="4">tRNA synthetases class I catalytic domain-containing protein</fullName>
    </recommendedName>
</protein>
<dbReference type="EMBL" id="HBGH01016675">
    <property type="protein sequence ID" value="CAD9237130.1"/>
    <property type="molecule type" value="Transcribed_RNA"/>
</dbReference>
<dbReference type="Pfam" id="PF01406">
    <property type="entry name" value="tRNA-synt_1e"/>
    <property type="match status" value="1"/>
</dbReference>
<evidence type="ECO:0000313" key="8">
    <source>
        <dbReference type="EMBL" id="CAD9237130.1"/>
    </source>
</evidence>
<dbReference type="PANTHER" id="PTHR10890">
    <property type="entry name" value="CYSTEINYL-TRNA SYNTHETASE"/>
    <property type="match status" value="1"/>
</dbReference>
<evidence type="ECO:0000259" key="4">
    <source>
        <dbReference type="Pfam" id="PF01406"/>
    </source>
</evidence>
<dbReference type="GO" id="GO:0005737">
    <property type="term" value="C:cytoplasm"/>
    <property type="evidence" value="ECO:0007669"/>
    <property type="project" value="TreeGrafter"/>
</dbReference>
<evidence type="ECO:0000313" key="6">
    <source>
        <dbReference type="EMBL" id="CAD9237128.1"/>
    </source>
</evidence>
<dbReference type="EMBL" id="HBGH01016672">
    <property type="protein sequence ID" value="CAD9237127.1"/>
    <property type="molecule type" value="Transcribed_RNA"/>
</dbReference>
<feature type="domain" description="tRNA synthetases class I catalytic" evidence="4">
    <location>
        <begin position="2"/>
        <end position="198"/>
    </location>
</feature>